<proteinExistence type="predicted"/>
<keyword evidence="2" id="KW-0489">Methyltransferase</keyword>
<accession>A0A1X7QGM8</accession>
<gene>
    <name evidence="2" type="primary">dcm</name>
    <name evidence="2" type="ORF">SWAN_00067</name>
</gene>
<feature type="region of interest" description="Disordered" evidence="1">
    <location>
        <begin position="219"/>
        <end position="239"/>
    </location>
</feature>
<dbReference type="GO" id="GO:0008168">
    <property type="term" value="F:methyltransferase activity"/>
    <property type="evidence" value="ECO:0007669"/>
    <property type="project" value="UniProtKB-KW"/>
</dbReference>
<dbReference type="EMBL" id="LT841304">
    <property type="protein sequence ID" value="SMH63952.1"/>
    <property type="molecule type" value="Genomic_DNA"/>
</dbReference>
<dbReference type="KEGG" id="vg:55015801"/>
<sequence>MIVDAISILVVRAVFRFEVMTMYKGLIFSLFDGSGKAVKDWADNGYKCICFNADGGDHGDYQSVRIQHENIEYVNVWIDDAFYVKAINNEWGNPDFIMAFPPCTDLANSGSRHWAKKRLENPSFQDEAADTCRIAADIADYFGVPYMIENPVGKLSTLWRKPDYTFHPCDYAGYLPEDDKHPDFPDIIPARDRYFKKTCLWTGNGFVIPPRALILPKEEDKDNPGWAKTGGKSSRTKMIRSLTPRGFARAVFESNSK</sequence>
<name>A0A1X7QGM8_9CAUD</name>
<organism evidence="2 3">
    <name type="scientific">Escherichia phage vB_EcoS_swan01</name>
    <dbReference type="NCBI Taxonomy" id="2496549"/>
    <lineage>
        <taxon>Viruses</taxon>
        <taxon>Duplodnaviria</taxon>
        <taxon>Heunggongvirae</taxon>
        <taxon>Uroviricota</taxon>
        <taxon>Caudoviricetes</taxon>
        <taxon>Drexlerviridae</taxon>
        <taxon>Tempevirinae</taxon>
        <taxon>Warwickvirus</taxon>
        <taxon>Warwickvirus ityhuna</taxon>
        <taxon>Warwickvirus swan01</taxon>
    </lineage>
</organism>
<dbReference type="GO" id="GO:0032259">
    <property type="term" value="P:methylation"/>
    <property type="evidence" value="ECO:0007669"/>
    <property type="project" value="UniProtKB-KW"/>
</dbReference>
<reference evidence="3" key="1">
    <citation type="submission" date="2017-04" db="EMBL/GenBank/DDBJ databases">
        <authorList>
            <person name="Millard A."/>
            <person name="Redgwell R T."/>
            <person name="Michniewski S."/>
        </authorList>
    </citation>
    <scope>NUCLEOTIDE SEQUENCE [LARGE SCALE GENOMIC DNA]</scope>
</reference>
<keyword evidence="2" id="KW-0808">Transferase</keyword>
<dbReference type="GeneID" id="55015801"/>
<keyword evidence="3" id="KW-1185">Reference proteome</keyword>
<evidence type="ECO:0000313" key="3">
    <source>
        <dbReference type="Proteomes" id="UP000281966"/>
    </source>
</evidence>
<evidence type="ECO:0000313" key="2">
    <source>
        <dbReference type="EMBL" id="SMH63952.1"/>
    </source>
</evidence>
<protein>
    <submittedName>
        <fullName evidence="2">DNA-cytosine methylase</fullName>
    </submittedName>
</protein>
<evidence type="ECO:0000256" key="1">
    <source>
        <dbReference type="SAM" id="MobiDB-lite"/>
    </source>
</evidence>
<dbReference type="Proteomes" id="UP000281966">
    <property type="component" value="Segment"/>
</dbReference>
<dbReference type="RefSeq" id="YP_009824276.1">
    <property type="nucleotide sequence ID" value="NC_048202.1"/>
</dbReference>